<dbReference type="PANTHER" id="PTHR14218:SF15">
    <property type="entry name" value="TRIPEPTIDYL-PEPTIDASE 1"/>
    <property type="match status" value="1"/>
</dbReference>
<dbReference type="InterPro" id="IPR013783">
    <property type="entry name" value="Ig-like_fold"/>
</dbReference>
<dbReference type="InterPro" id="IPR015366">
    <property type="entry name" value="S53_propep"/>
</dbReference>
<dbReference type="STRING" id="401053.AciPR4_1337"/>
<dbReference type="Gene3D" id="2.60.40.10">
    <property type="entry name" value="Immunoglobulins"/>
    <property type="match status" value="5"/>
</dbReference>
<protein>
    <submittedName>
        <fullName evidence="3">Peptidase S53 propeptide</fullName>
    </submittedName>
</protein>
<dbReference type="AlphaFoldDB" id="E8V006"/>
<dbReference type="SMART" id="SM00944">
    <property type="entry name" value="Pro-kuma_activ"/>
    <property type="match status" value="1"/>
</dbReference>
<organism evidence="3 4">
    <name type="scientific">Terriglobus saanensis (strain ATCC BAA-1853 / DSM 23119 / SP1PR4)</name>
    <dbReference type="NCBI Taxonomy" id="401053"/>
    <lineage>
        <taxon>Bacteria</taxon>
        <taxon>Pseudomonadati</taxon>
        <taxon>Acidobacteriota</taxon>
        <taxon>Terriglobia</taxon>
        <taxon>Terriglobales</taxon>
        <taxon>Acidobacteriaceae</taxon>
        <taxon>Terriglobus</taxon>
    </lineage>
</organism>
<dbReference type="GO" id="GO:0004175">
    <property type="term" value="F:endopeptidase activity"/>
    <property type="evidence" value="ECO:0007669"/>
    <property type="project" value="TreeGrafter"/>
</dbReference>
<evidence type="ECO:0000256" key="1">
    <source>
        <dbReference type="SAM" id="Phobius"/>
    </source>
</evidence>
<dbReference type="KEGG" id="tsa:AciPR4_1337"/>
<proteinExistence type="predicted"/>
<dbReference type="GO" id="GO:0008240">
    <property type="term" value="F:tripeptidyl-peptidase activity"/>
    <property type="evidence" value="ECO:0007669"/>
    <property type="project" value="TreeGrafter"/>
</dbReference>
<dbReference type="Pfam" id="PF16640">
    <property type="entry name" value="Big_3_5"/>
    <property type="match status" value="5"/>
</dbReference>
<dbReference type="HOGENOM" id="CLU_004005_0_0_0"/>
<gene>
    <name evidence="3" type="ordered locus">AciPR4_1337</name>
</gene>
<keyword evidence="1" id="KW-1133">Transmembrane helix</keyword>
<dbReference type="InterPro" id="IPR032109">
    <property type="entry name" value="Big_3_5"/>
</dbReference>
<dbReference type="InterPro" id="IPR050819">
    <property type="entry name" value="Tripeptidyl-peptidase_I"/>
</dbReference>
<dbReference type="CDD" id="cd11377">
    <property type="entry name" value="Pro-peptidase_S53"/>
    <property type="match status" value="1"/>
</dbReference>
<evidence type="ECO:0000313" key="4">
    <source>
        <dbReference type="Proteomes" id="UP000006844"/>
    </source>
</evidence>
<reference evidence="3 4" key="1">
    <citation type="journal article" date="2012" name="Stand. Genomic Sci.">
        <title>Complete genome sequence of Terriglobus saanensis type strain SP1PR4(T), an Acidobacteria from tundra soil.</title>
        <authorList>
            <person name="Rawat S.R."/>
            <person name="Mannisto M.K."/>
            <person name="Starovoytov V."/>
            <person name="Goodwin L."/>
            <person name="Nolan M."/>
            <person name="Hauser L."/>
            <person name="Land M."/>
            <person name="Davenport K.W."/>
            <person name="Woyke T."/>
            <person name="Haggblom M.M."/>
        </authorList>
    </citation>
    <scope>NUCLEOTIDE SEQUENCE</scope>
    <source>
        <strain evidence="4">ATCC BAA-1853 / DSM 23119 / SP1PR4</strain>
    </source>
</reference>
<keyword evidence="1" id="KW-0472">Membrane</keyword>
<keyword evidence="4" id="KW-1185">Reference proteome</keyword>
<sequence length="1278" mass="125194">MLREPAFFPKSVWARHLCLPTSLLVAALVLFCVSENSAEAQRTAISRALVVVDNEGAQDLGPAPGSAAVSGVVVTLKRSAAQQADLDSFLTNASTPGATGYHHFLTTEEFAARFQPSSASVDALSAWFSEQGLTVGAVSRARTSMLLSGTVAQMNAVFAVGLHRMSVASAEVLSATEVPSLPDALAASVTDVRGMNAIALNTDASSALDLLAAQVDANVSAVLVVKGVCTGSAADALADGFLPLLEQAAAQGQTVLVSGDCVTAALSPAATALATAVHGSADTQAVSLAVEGDARPSWQSVVGLPSGSIRAVPDLSSDPDALSTTLQTIVASAGVRQGAVNAILYSLAPVVGLYTQDAGVATGTWETATGLGQVDLKALIKAWPMGTGTTSVSISSSNYAPVHGTSFTLTATVTGTSTTTVPTGTVTFSSAQGGTLGSSALDSTGVATYVVSGVAAGSYDFKAVYGGDGVYAPATTASTAGVTVLGEPTMLSAVVASGATVGGTFAVTVTAKSASGIGTPSGSASVTPQGTSTTVVYTGALSSTVAGTATGVVNVLATQAGSVTLLVGCNSADVSFTCYTPVSVQATIAKATPGVVASYSTGVTAAARRRAAALETTSTGTVSATVSSSSTSVIPTGNVQFLDGTTVLGTGILANGVATLPVALTGAGHSITAVYAGDANFLTATSAAVAATGTLVTTTTSLASSASTSTYGTSLTLTSVVTPASLVDATAPTGTITFTDSLQGVVGTATLSAGTATLALTTLNAGSHSLVATYSGDTNYAASTSTTTVTVAVTAATGSLTATLSSTAAIGYGTAASISATVLLTSTGTATGSVTAMIAGVSGAVYKGVLTAGVATIAINAPPPGTYTVTVACTASINLTCSNTVTLTLKVVVGPTVTMLTVVPSAPQAGYKTTLTATVGPAVATTATLAAVTGTVSFTDNGISIGTGIVTNGTATLAVALAGGKSHALLATYSGDANYASSVSPSTIVTPLAIDSTIALTANTVTPLAGANVTLTATLTEPTGALIIPTGLVTFYDTLNGTTRKLGTAMLVSNGVNAAVAVFSSTNYTAGTHSAYAIYAGDGSYNTITSGQLLISVGDFTLTMNPATMTISQGHSGQAVGLLTTVSGFTGTVTFGCTPPANTLATCSFSPSSLTGGGATTLTISTTADATSLMRNRPRGGSGWPTGVALGALSMAFFARRSRMRSVLLALLLSMAALGAWGCSSGTSTTTGGSTTIGGGTPIGTGSPLGTSSFTLTTAATDGSTTVRHNYSYQVTIQ</sequence>
<dbReference type="SUPFAM" id="SSF54897">
    <property type="entry name" value="Protease propeptides/inhibitors"/>
    <property type="match status" value="1"/>
</dbReference>
<keyword evidence="1" id="KW-0812">Transmembrane</keyword>
<name>E8V006_TERSS</name>
<dbReference type="EMBL" id="CP002467">
    <property type="protein sequence ID" value="ADV82161.1"/>
    <property type="molecule type" value="Genomic_DNA"/>
</dbReference>
<dbReference type="Pfam" id="PF09286">
    <property type="entry name" value="Pro-kuma_activ"/>
    <property type="match status" value="1"/>
</dbReference>
<dbReference type="PANTHER" id="PTHR14218">
    <property type="entry name" value="PROTEASE S8 TRIPEPTIDYL PEPTIDASE I CLN2"/>
    <property type="match status" value="1"/>
</dbReference>
<feature type="transmembrane region" description="Helical" evidence="1">
    <location>
        <begin position="1182"/>
        <end position="1199"/>
    </location>
</feature>
<dbReference type="Proteomes" id="UP000006844">
    <property type="component" value="Chromosome"/>
</dbReference>
<feature type="domain" description="Peptidase S53 activation" evidence="2">
    <location>
        <begin position="54"/>
        <end position="198"/>
    </location>
</feature>
<evidence type="ECO:0000259" key="2">
    <source>
        <dbReference type="SMART" id="SM00944"/>
    </source>
</evidence>
<dbReference type="eggNOG" id="COG4934">
    <property type="taxonomic scope" value="Bacteria"/>
</dbReference>
<feature type="transmembrane region" description="Helical" evidence="1">
    <location>
        <begin position="1206"/>
        <end position="1222"/>
    </location>
</feature>
<accession>E8V006</accession>
<evidence type="ECO:0000313" key="3">
    <source>
        <dbReference type="EMBL" id="ADV82161.1"/>
    </source>
</evidence>
<dbReference type="OrthoDB" id="119314at2"/>
<dbReference type="GO" id="GO:0006508">
    <property type="term" value="P:proteolysis"/>
    <property type="evidence" value="ECO:0007669"/>
    <property type="project" value="TreeGrafter"/>
</dbReference>